<evidence type="ECO:0000256" key="2">
    <source>
        <dbReference type="ARBA" id="ARBA00009012"/>
    </source>
</evidence>
<evidence type="ECO:0000256" key="4">
    <source>
        <dbReference type="ARBA" id="ARBA00022989"/>
    </source>
</evidence>
<feature type="transmembrane region" description="Helical" evidence="6">
    <location>
        <begin position="234"/>
        <end position="252"/>
    </location>
</feature>
<evidence type="ECO:0000256" key="3">
    <source>
        <dbReference type="ARBA" id="ARBA00022692"/>
    </source>
</evidence>
<name>A0AA96UZK5_9EURY</name>
<dbReference type="AlphaFoldDB" id="A0AA96UZK5"/>
<comment type="subcellular location">
    <subcellularLocation>
        <location evidence="1">Membrane</location>
        <topology evidence="1">Multi-pass membrane protein</topology>
    </subcellularLocation>
</comment>
<dbReference type="GO" id="GO:0016020">
    <property type="term" value="C:membrane"/>
    <property type="evidence" value="ECO:0007669"/>
    <property type="project" value="UniProtKB-SubCell"/>
</dbReference>
<sequence length="479" mass="52379">MSETAAAANINSSDQDVRNCKLFYLAKYAAGILFILSAAFLQLPFFISVCFACFILSFTPVLSKTAAYFNLTDKDKLRQLSSDFRILTCILTFSFLAALLLENYFPFPSFLIFQALAVTIFSTRSWFCLFNKVTLYENVRETEKFKNISLLYEFGLILLRVIGAFLAGVWVASFTGFEMTTIFLNQLFFISIIGAFVGSLFESIPSKMNANASIYLGALISMWALYLIGYQTPWSETMLAAIFSVILAFLAYRYKIADVSALFSAAVLGIIIILFTNLWWFVLLVAFFILGGGFTKYKFKQKKAAGLAESKTGIRSYENVFSNSLWALIIAVLYGVLEAHPEYNWLAMPLAFAYVGTVATATGDTMASEIGVTSKGPTYMITNFRKSKPGEDGGVSLLGEAAALTGSIIIGLMAFAFGIIGSLPLALGVAIAGGFIGTNIDSVLGAIIQKRGWLTNSGVNFVSTLSGALISFALYFLIF</sequence>
<keyword evidence="5 6" id="KW-0472">Membrane</keyword>
<keyword evidence="3 6" id="KW-0812">Transmembrane</keyword>
<evidence type="ECO:0000313" key="7">
    <source>
        <dbReference type="EMBL" id="WNY23534.1"/>
    </source>
</evidence>
<evidence type="ECO:0000256" key="1">
    <source>
        <dbReference type="ARBA" id="ARBA00004141"/>
    </source>
</evidence>
<comment type="similarity">
    <text evidence="2">Belongs to the TMEM19 family.</text>
</comment>
<proteinExistence type="inferred from homology"/>
<dbReference type="GeneID" id="85195368"/>
<feature type="transmembrane region" description="Helical" evidence="6">
    <location>
        <begin position="22"/>
        <end position="39"/>
    </location>
</feature>
<organism evidence="7 8">
    <name type="scientific">Methanimicrococcus hongohii</name>
    <dbReference type="NCBI Taxonomy" id="3028295"/>
    <lineage>
        <taxon>Archaea</taxon>
        <taxon>Methanobacteriati</taxon>
        <taxon>Methanobacteriota</taxon>
        <taxon>Stenosarchaea group</taxon>
        <taxon>Methanomicrobia</taxon>
        <taxon>Methanosarcinales</taxon>
        <taxon>Methanosarcinaceae</taxon>
        <taxon>Methanimicrococcus</taxon>
    </lineage>
</organism>
<reference evidence="7 8" key="1">
    <citation type="submission" date="2023-07" db="EMBL/GenBank/DDBJ databases">
        <title>Closed genoem sequence of Methanomicrococcus sp. Hf6.</title>
        <authorList>
            <person name="Poehlein A."/>
            <person name="Protasov E."/>
            <person name="Platt K."/>
            <person name="Reeh H."/>
            <person name="Daniel R."/>
            <person name="Brune A."/>
        </authorList>
    </citation>
    <scope>NUCLEOTIDE SEQUENCE [LARGE SCALE GENOMIC DNA]</scope>
    <source>
        <strain evidence="7 8">Hf6</strain>
    </source>
</reference>
<keyword evidence="8" id="KW-1185">Reference proteome</keyword>
<feature type="transmembrane region" description="Helical" evidence="6">
    <location>
        <begin position="150"/>
        <end position="171"/>
    </location>
</feature>
<protein>
    <recommendedName>
        <fullName evidence="9">TIGR00297 family protein</fullName>
    </recommendedName>
</protein>
<dbReference type="KEGG" id="mehf:MmiHf6_08420"/>
<feature type="transmembrane region" description="Helical" evidence="6">
    <location>
        <begin position="84"/>
        <end position="101"/>
    </location>
</feature>
<feature type="transmembrane region" description="Helical" evidence="6">
    <location>
        <begin position="259"/>
        <end position="275"/>
    </location>
</feature>
<feature type="transmembrane region" description="Helical" evidence="6">
    <location>
        <begin position="459"/>
        <end position="478"/>
    </location>
</feature>
<dbReference type="RefSeq" id="WP_316558560.1">
    <property type="nucleotide sequence ID" value="NZ_CP131059.1"/>
</dbReference>
<dbReference type="NCBIfam" id="TIGR00297">
    <property type="entry name" value="TIGR00297 family protein"/>
    <property type="match status" value="1"/>
</dbReference>
<evidence type="ECO:0008006" key="9">
    <source>
        <dbReference type="Google" id="ProtNLM"/>
    </source>
</evidence>
<feature type="transmembrane region" description="Helical" evidence="6">
    <location>
        <begin position="395"/>
        <end position="420"/>
    </location>
</feature>
<dbReference type="InterPro" id="IPR002794">
    <property type="entry name" value="DUF92_TMEM19"/>
</dbReference>
<feature type="transmembrane region" description="Helical" evidence="6">
    <location>
        <begin position="208"/>
        <end position="228"/>
    </location>
</feature>
<feature type="transmembrane region" description="Helical" evidence="6">
    <location>
        <begin position="320"/>
        <end position="337"/>
    </location>
</feature>
<dbReference type="EMBL" id="CP131059">
    <property type="protein sequence ID" value="WNY23534.1"/>
    <property type="molecule type" value="Genomic_DNA"/>
</dbReference>
<feature type="transmembrane region" description="Helical" evidence="6">
    <location>
        <begin position="107"/>
        <end position="129"/>
    </location>
</feature>
<keyword evidence="4 6" id="KW-1133">Transmembrane helix</keyword>
<feature type="transmembrane region" description="Helical" evidence="6">
    <location>
        <begin position="343"/>
        <end position="361"/>
    </location>
</feature>
<feature type="transmembrane region" description="Helical" evidence="6">
    <location>
        <begin position="426"/>
        <end position="447"/>
    </location>
</feature>
<evidence type="ECO:0000256" key="5">
    <source>
        <dbReference type="ARBA" id="ARBA00023136"/>
    </source>
</evidence>
<gene>
    <name evidence="7" type="ORF">MmiHf6_08420</name>
</gene>
<dbReference type="Pfam" id="PF01940">
    <property type="entry name" value="DUF92"/>
    <property type="match status" value="1"/>
</dbReference>
<dbReference type="PANTHER" id="PTHR13353:SF5">
    <property type="entry name" value="TRANSMEMBRANE PROTEIN 19"/>
    <property type="match status" value="1"/>
</dbReference>
<feature type="transmembrane region" description="Helical" evidence="6">
    <location>
        <begin position="281"/>
        <end position="299"/>
    </location>
</feature>
<dbReference type="PANTHER" id="PTHR13353">
    <property type="entry name" value="TRANSMEMBRANE PROTEIN 19"/>
    <property type="match status" value="1"/>
</dbReference>
<dbReference type="Proteomes" id="UP001302978">
    <property type="component" value="Chromosome"/>
</dbReference>
<evidence type="ECO:0000256" key="6">
    <source>
        <dbReference type="SAM" id="Phobius"/>
    </source>
</evidence>
<feature type="transmembrane region" description="Helical" evidence="6">
    <location>
        <begin position="183"/>
        <end position="201"/>
    </location>
</feature>
<accession>A0AA96UZK5</accession>
<evidence type="ECO:0000313" key="8">
    <source>
        <dbReference type="Proteomes" id="UP001302978"/>
    </source>
</evidence>
<feature type="transmembrane region" description="Helical" evidence="6">
    <location>
        <begin position="45"/>
        <end position="63"/>
    </location>
</feature>